<evidence type="ECO:0000256" key="11">
    <source>
        <dbReference type="ARBA" id="ARBA00075603"/>
    </source>
</evidence>
<dbReference type="Pfam" id="PF02770">
    <property type="entry name" value="Acyl-CoA_dh_M"/>
    <property type="match status" value="1"/>
</dbReference>
<dbReference type="InterPro" id="IPR037069">
    <property type="entry name" value="AcylCoA_DH/ox_N_sf"/>
</dbReference>
<dbReference type="Gene3D" id="1.10.540.10">
    <property type="entry name" value="Acyl-CoA dehydrogenase/oxidase, N-terminal domain"/>
    <property type="match status" value="1"/>
</dbReference>
<evidence type="ECO:0000259" key="13">
    <source>
        <dbReference type="Pfam" id="PF00441"/>
    </source>
</evidence>
<dbReference type="FunFam" id="1.20.140.10:FF:000004">
    <property type="entry name" value="Acyl-CoA dehydrogenase FadE25"/>
    <property type="match status" value="1"/>
</dbReference>
<dbReference type="FunFam" id="1.10.540.10:FF:000002">
    <property type="entry name" value="Acyl-CoA dehydrogenase FadE19"/>
    <property type="match status" value="1"/>
</dbReference>
<evidence type="ECO:0000256" key="5">
    <source>
        <dbReference type="ARBA" id="ARBA00023002"/>
    </source>
</evidence>
<comment type="catalytic activity">
    <reaction evidence="6">
        <text>3-sulfinopropanoyl-CoA + H2O = propanoyl-CoA + sulfite + H(+)</text>
        <dbReference type="Rhea" id="RHEA:41624"/>
        <dbReference type="ChEBI" id="CHEBI:15377"/>
        <dbReference type="ChEBI" id="CHEBI:15378"/>
        <dbReference type="ChEBI" id="CHEBI:17359"/>
        <dbReference type="ChEBI" id="CHEBI:57392"/>
        <dbReference type="ChEBI" id="CHEBI:78349"/>
        <dbReference type="EC" id="3.13.1.4"/>
    </reaction>
    <physiologicalReaction direction="left-to-right" evidence="6">
        <dbReference type="Rhea" id="RHEA:41625"/>
    </physiologicalReaction>
</comment>
<keyword evidence="5 12" id="KW-0560">Oxidoreductase</keyword>
<dbReference type="EC" id="3.13.1.4" evidence="8"/>
<evidence type="ECO:0000256" key="3">
    <source>
        <dbReference type="ARBA" id="ARBA00022630"/>
    </source>
</evidence>
<gene>
    <name evidence="16" type="ORF">SAMN05444352_116125</name>
</gene>
<dbReference type="STRING" id="1215104.GCA_000730585_01173"/>
<dbReference type="GO" id="GO:0050660">
    <property type="term" value="F:flavin adenine dinucleotide binding"/>
    <property type="evidence" value="ECO:0007669"/>
    <property type="project" value="InterPro"/>
</dbReference>
<dbReference type="SUPFAM" id="SSF47203">
    <property type="entry name" value="Acyl-CoA dehydrogenase C-terminal domain-like"/>
    <property type="match status" value="1"/>
</dbReference>
<evidence type="ECO:0000256" key="7">
    <source>
        <dbReference type="ARBA" id="ARBA00066361"/>
    </source>
</evidence>
<evidence type="ECO:0000256" key="12">
    <source>
        <dbReference type="RuleBase" id="RU362125"/>
    </source>
</evidence>
<protein>
    <recommendedName>
        <fullName evidence="10">3-sulfinopropanoyl-CoA desulfinase</fullName>
        <ecNumber evidence="7">1.3.8.11</ecNumber>
        <ecNumber evidence="8">3.13.1.4</ecNumber>
    </recommendedName>
    <alternativeName>
        <fullName evidence="11">3-sulfinopropionyl coenzyme A desulfinase</fullName>
    </alternativeName>
    <alternativeName>
        <fullName evidence="9">Cyclohexane-1-carbonyl-CoA dehydrogenase</fullName>
    </alternativeName>
</protein>
<dbReference type="PANTHER" id="PTHR43884">
    <property type="entry name" value="ACYL-COA DEHYDROGENASE"/>
    <property type="match status" value="1"/>
</dbReference>
<evidence type="ECO:0000259" key="14">
    <source>
        <dbReference type="Pfam" id="PF02770"/>
    </source>
</evidence>
<accession>A0A239HUX9</accession>
<dbReference type="EC" id="1.3.8.11" evidence="7"/>
<evidence type="ECO:0000256" key="4">
    <source>
        <dbReference type="ARBA" id="ARBA00022827"/>
    </source>
</evidence>
<dbReference type="AlphaFoldDB" id="A0A239HUX9"/>
<dbReference type="FunFam" id="2.40.110.10:FF:000009">
    <property type="entry name" value="Acyl-CoA dehydrogenase"/>
    <property type="match status" value="1"/>
</dbReference>
<dbReference type="Gene3D" id="1.20.140.10">
    <property type="entry name" value="Butyryl-CoA Dehydrogenase, subunit A, domain 3"/>
    <property type="match status" value="1"/>
</dbReference>
<feature type="domain" description="Acyl-CoA dehydrogenase/oxidase N-terminal" evidence="15">
    <location>
        <begin position="4"/>
        <end position="115"/>
    </location>
</feature>
<name>A0A239HUX9_9PSED</name>
<dbReference type="OrthoDB" id="9770681at2"/>
<dbReference type="InterPro" id="IPR013786">
    <property type="entry name" value="AcylCoA_DH/ox_N"/>
</dbReference>
<evidence type="ECO:0000256" key="8">
    <source>
        <dbReference type="ARBA" id="ARBA00066461"/>
    </source>
</evidence>
<dbReference type="SUPFAM" id="SSF56645">
    <property type="entry name" value="Acyl-CoA dehydrogenase NM domain-like"/>
    <property type="match status" value="1"/>
</dbReference>
<dbReference type="InterPro" id="IPR009075">
    <property type="entry name" value="AcylCo_DH/oxidase_C"/>
</dbReference>
<evidence type="ECO:0000256" key="10">
    <source>
        <dbReference type="ARBA" id="ARBA00068311"/>
    </source>
</evidence>
<dbReference type="PROSITE" id="PS00072">
    <property type="entry name" value="ACYL_COA_DH_1"/>
    <property type="match status" value="1"/>
</dbReference>
<evidence type="ECO:0000259" key="15">
    <source>
        <dbReference type="Pfam" id="PF02771"/>
    </source>
</evidence>
<sequence>MLVNDEQQQIADAARQFAQERLRPFAEQWSREHRFPREAMAEMADMGFFGMLVPEQWGGCDTGYLAYAMALEEVAAGDGACSTIMSVHNSVGCVPILKFGNDEQKARFLTPLASGAMLGAFALTEPQAGSDASSLKTRARRDGDHYVINGCKQFITSGANAGLVIVFAVTDPAAGKRGISAFLVPTDSPGYQVARVEDKLGQHASDTCQIVFDDVRVPVANRLGEEGEGYRIALANLEGGRIGIAAQSVGMARAAFEVARDYARERESFGKALIEHQAVAFRLADMATKIAVARQMVHHAAALRDAGRAALVEASMAKLFASEMAEKVCSDALQTLGGYGYLSDFPLERIYRDVRVCQIYEGTSDIQRMVIARNL</sequence>
<keyword evidence="3 12" id="KW-0285">Flavoprotein</keyword>
<dbReference type="GO" id="GO:0003995">
    <property type="term" value="F:acyl-CoA dehydrogenase activity"/>
    <property type="evidence" value="ECO:0007669"/>
    <property type="project" value="InterPro"/>
</dbReference>
<dbReference type="RefSeq" id="WP_042128320.1">
    <property type="nucleotide sequence ID" value="NZ_FZOL01000016.1"/>
</dbReference>
<evidence type="ECO:0000256" key="2">
    <source>
        <dbReference type="ARBA" id="ARBA00009347"/>
    </source>
</evidence>
<keyword evidence="4 12" id="KW-0274">FAD</keyword>
<evidence type="ECO:0000256" key="6">
    <source>
        <dbReference type="ARBA" id="ARBA00052938"/>
    </source>
</evidence>
<dbReference type="PANTHER" id="PTHR43884:SF12">
    <property type="entry name" value="ISOVALERYL-COA DEHYDROGENASE, MITOCHONDRIAL-RELATED"/>
    <property type="match status" value="1"/>
</dbReference>
<dbReference type="Gene3D" id="2.40.110.10">
    <property type="entry name" value="Butyryl-CoA Dehydrogenase, subunit A, domain 2"/>
    <property type="match status" value="1"/>
</dbReference>
<keyword evidence="17" id="KW-1185">Reference proteome</keyword>
<dbReference type="InterPro" id="IPR009100">
    <property type="entry name" value="AcylCoA_DH/oxidase_NM_dom_sf"/>
</dbReference>
<dbReference type="PROSITE" id="PS00073">
    <property type="entry name" value="ACYL_COA_DH_2"/>
    <property type="match status" value="1"/>
</dbReference>
<organism evidence="16 17">
    <name type="scientific">Pseudomonas japonica</name>
    <dbReference type="NCBI Taxonomy" id="256466"/>
    <lineage>
        <taxon>Bacteria</taxon>
        <taxon>Pseudomonadati</taxon>
        <taxon>Pseudomonadota</taxon>
        <taxon>Gammaproteobacteria</taxon>
        <taxon>Pseudomonadales</taxon>
        <taxon>Pseudomonadaceae</taxon>
        <taxon>Pseudomonas</taxon>
    </lineage>
</organism>
<comment type="cofactor">
    <cofactor evidence="1 12">
        <name>FAD</name>
        <dbReference type="ChEBI" id="CHEBI:57692"/>
    </cofactor>
</comment>
<dbReference type="EMBL" id="FZOL01000016">
    <property type="protein sequence ID" value="SNS85099.1"/>
    <property type="molecule type" value="Genomic_DNA"/>
</dbReference>
<evidence type="ECO:0000313" key="17">
    <source>
        <dbReference type="Proteomes" id="UP000198407"/>
    </source>
</evidence>
<evidence type="ECO:0000313" key="16">
    <source>
        <dbReference type="EMBL" id="SNS85099.1"/>
    </source>
</evidence>
<dbReference type="InterPro" id="IPR006089">
    <property type="entry name" value="Acyl-CoA_DH_CS"/>
</dbReference>
<dbReference type="InterPro" id="IPR046373">
    <property type="entry name" value="Acyl-CoA_Oxase/DH_mid-dom_sf"/>
</dbReference>
<feature type="domain" description="Acyl-CoA oxidase/dehydrogenase middle" evidence="14">
    <location>
        <begin position="120"/>
        <end position="215"/>
    </location>
</feature>
<comment type="similarity">
    <text evidence="2 12">Belongs to the acyl-CoA dehydrogenase family.</text>
</comment>
<dbReference type="Proteomes" id="UP000198407">
    <property type="component" value="Unassembled WGS sequence"/>
</dbReference>
<dbReference type="Pfam" id="PF00441">
    <property type="entry name" value="Acyl-CoA_dh_1"/>
    <property type="match status" value="1"/>
</dbReference>
<dbReference type="PIRSF" id="PIRSF016578">
    <property type="entry name" value="HsaA"/>
    <property type="match status" value="1"/>
</dbReference>
<proteinExistence type="inferred from homology"/>
<dbReference type="InterPro" id="IPR036250">
    <property type="entry name" value="AcylCo_DH-like_C"/>
</dbReference>
<evidence type="ECO:0000256" key="9">
    <source>
        <dbReference type="ARBA" id="ARBA00067292"/>
    </source>
</evidence>
<dbReference type="InterPro" id="IPR006091">
    <property type="entry name" value="Acyl-CoA_Oxase/DH_mid-dom"/>
</dbReference>
<dbReference type="Pfam" id="PF02771">
    <property type="entry name" value="Acyl-CoA_dh_N"/>
    <property type="match status" value="1"/>
</dbReference>
<evidence type="ECO:0000256" key="1">
    <source>
        <dbReference type="ARBA" id="ARBA00001974"/>
    </source>
</evidence>
<reference evidence="17" key="1">
    <citation type="submission" date="2017-06" db="EMBL/GenBank/DDBJ databases">
        <authorList>
            <person name="Varghese N."/>
            <person name="Submissions S."/>
        </authorList>
    </citation>
    <scope>NUCLEOTIDE SEQUENCE [LARGE SCALE GENOMIC DNA]</scope>
    <source>
        <strain evidence="17">DSM 22348</strain>
    </source>
</reference>
<feature type="domain" description="Acyl-CoA dehydrogenase/oxidase C-terminal" evidence="13">
    <location>
        <begin position="227"/>
        <end position="375"/>
    </location>
</feature>